<reference evidence="8 9" key="1">
    <citation type="submission" date="2020-08" db="EMBL/GenBank/DDBJ databases">
        <title>Genome public.</title>
        <authorList>
            <person name="Liu C."/>
            <person name="Sun Q."/>
        </authorList>
    </citation>
    <scope>NUCLEOTIDE SEQUENCE [LARGE SCALE GENOMIC DNA]</scope>
    <source>
        <strain evidence="8 9">NSJ-35</strain>
    </source>
</reference>
<dbReference type="InterPro" id="IPR004456">
    <property type="entry name" value="Pglycerate_mutase_ApgM"/>
</dbReference>
<evidence type="ECO:0000256" key="2">
    <source>
        <dbReference type="ARBA" id="ARBA00002315"/>
    </source>
</evidence>
<comment type="caution">
    <text evidence="8">The sequence shown here is derived from an EMBL/GenBank/DDBJ whole genome shotgun (WGS) entry which is preliminary data.</text>
</comment>
<evidence type="ECO:0000256" key="5">
    <source>
        <dbReference type="ARBA" id="ARBA00023152"/>
    </source>
</evidence>
<proteinExistence type="inferred from homology"/>
<evidence type="ECO:0000256" key="3">
    <source>
        <dbReference type="ARBA" id="ARBA00004921"/>
    </source>
</evidence>
<evidence type="ECO:0000256" key="6">
    <source>
        <dbReference type="ARBA" id="ARBA00023235"/>
    </source>
</evidence>
<comment type="pathway">
    <text evidence="3">Carbohydrate degradation.</text>
</comment>
<name>A0ABR7EC93_9FIRM</name>
<comment type="similarity">
    <text evidence="4">Belongs to the BPG-independent phosphoglycerate mutase family. A-PGAM subfamily.</text>
</comment>
<dbReference type="Proteomes" id="UP000606889">
    <property type="component" value="Unassembled WGS sequence"/>
</dbReference>
<keyword evidence="6" id="KW-0413">Isomerase</keyword>
<dbReference type="EMBL" id="JACOON010000001">
    <property type="protein sequence ID" value="MBC5647396.1"/>
    <property type="molecule type" value="Genomic_DNA"/>
</dbReference>
<organism evidence="8 9">
    <name type="scientific">Christensenella tenuis</name>
    <dbReference type="NCBI Taxonomy" id="2763033"/>
    <lineage>
        <taxon>Bacteria</taxon>
        <taxon>Bacillati</taxon>
        <taxon>Bacillota</taxon>
        <taxon>Clostridia</taxon>
        <taxon>Christensenellales</taxon>
        <taxon>Christensenellaceae</taxon>
        <taxon>Christensenella</taxon>
    </lineage>
</organism>
<comment type="catalytic activity">
    <reaction evidence="1">
        <text>(2R)-2-phosphoglycerate = (2R)-3-phosphoglycerate</text>
        <dbReference type="Rhea" id="RHEA:15901"/>
        <dbReference type="ChEBI" id="CHEBI:58272"/>
        <dbReference type="ChEBI" id="CHEBI:58289"/>
        <dbReference type="EC" id="5.4.2.12"/>
    </reaction>
</comment>
<comment type="function">
    <text evidence="2">Catalyzes the interconversion of 2-phosphoglycerate and 3-phosphoglycerate.</text>
</comment>
<evidence type="ECO:0000256" key="1">
    <source>
        <dbReference type="ARBA" id="ARBA00000370"/>
    </source>
</evidence>
<dbReference type="PIRSF" id="PIRSF006392">
    <property type="entry name" value="IPGAM_arch"/>
    <property type="match status" value="1"/>
</dbReference>
<keyword evidence="5" id="KW-0324">Glycolysis</keyword>
<dbReference type="Pfam" id="PF01676">
    <property type="entry name" value="Metalloenzyme"/>
    <property type="match status" value="1"/>
</dbReference>
<sequence>MKKITLVLDGVADRPNAALAGKTPLEYAKTPNLDALYKKSLGGTVLTIPEGLEVGSAVANLSLLGFDPHTYRGRSIIEAAGLHLPMNENDLYIRCNLVAFEGGSFETSRIKSYSAYDIATEIAEPVVRELAEAVFDDEFELVYCGSFRCTLIVKNGKKLYPVDFMPAHDIIGQDIAPFIRMEGNQAKFFELMKKSYDFLQKKDIPANGMWMWGASIMPEIKGDTRGRVALSETLLMDGITTIAGLPNVGTKREGRTFENFLEEKLEKAINAVKEYEDIYVHIQETDDLSHELQPVEKMQAVEAIDRVFLGEFLGNIGNDYTISVASDHFTFSDTGAHGGEPVPFLFYDSHNEREQGGRFTEQDSRNKKHLITAAELKAMQKQAEERR</sequence>
<dbReference type="Pfam" id="PF10143">
    <property type="entry name" value="PhosphMutase"/>
    <property type="match status" value="1"/>
</dbReference>
<accession>A0ABR7EC93</accession>
<dbReference type="PANTHER" id="PTHR31209">
    <property type="entry name" value="COFACTOR-INDEPENDENT PHOSPHOGLYCERATE MUTASE"/>
    <property type="match status" value="1"/>
</dbReference>
<evidence type="ECO:0000259" key="7">
    <source>
        <dbReference type="Pfam" id="PF01676"/>
    </source>
</evidence>
<dbReference type="PANTHER" id="PTHR31209:SF0">
    <property type="entry name" value="METALLOENZYME DOMAIN-CONTAINING PROTEIN"/>
    <property type="match status" value="1"/>
</dbReference>
<dbReference type="InterPro" id="IPR017850">
    <property type="entry name" value="Alkaline_phosphatase_core_sf"/>
</dbReference>
<evidence type="ECO:0000256" key="4">
    <source>
        <dbReference type="ARBA" id="ARBA00005524"/>
    </source>
</evidence>
<evidence type="ECO:0000313" key="8">
    <source>
        <dbReference type="EMBL" id="MBC5647396.1"/>
    </source>
</evidence>
<gene>
    <name evidence="8" type="ORF">H8S18_03490</name>
</gene>
<keyword evidence="9" id="KW-1185">Reference proteome</keyword>
<evidence type="ECO:0000313" key="9">
    <source>
        <dbReference type="Proteomes" id="UP000606889"/>
    </source>
</evidence>
<dbReference type="Gene3D" id="3.40.720.10">
    <property type="entry name" value="Alkaline Phosphatase, subunit A"/>
    <property type="match status" value="2"/>
</dbReference>
<dbReference type="SUPFAM" id="SSF53649">
    <property type="entry name" value="Alkaline phosphatase-like"/>
    <property type="match status" value="1"/>
</dbReference>
<protein>
    <recommendedName>
        <fullName evidence="7">Metalloenzyme domain-containing protein</fullName>
    </recommendedName>
</protein>
<dbReference type="InterPro" id="IPR006124">
    <property type="entry name" value="Metalloenzyme"/>
</dbReference>
<feature type="domain" description="Metalloenzyme" evidence="7">
    <location>
        <begin position="4"/>
        <end position="371"/>
    </location>
</feature>
<dbReference type="RefSeq" id="WP_186856894.1">
    <property type="nucleotide sequence ID" value="NZ_JACOON010000001.1"/>
</dbReference>